<dbReference type="EMBL" id="SNVI01000005">
    <property type="protein sequence ID" value="TFE37387.1"/>
    <property type="molecule type" value="Genomic_DNA"/>
</dbReference>
<evidence type="ECO:0000313" key="2">
    <source>
        <dbReference type="Proteomes" id="UP000297385"/>
    </source>
</evidence>
<protein>
    <submittedName>
        <fullName evidence="1">Uncharacterized protein</fullName>
    </submittedName>
</protein>
<dbReference type="AlphaFoldDB" id="A0A4Y8MIW2"/>
<comment type="caution">
    <text evidence="1">The sequence shown here is derived from an EMBL/GenBank/DDBJ whole genome shotgun (WGS) entry which is preliminary data.</text>
</comment>
<dbReference type="Proteomes" id="UP000297385">
    <property type="component" value="Unassembled WGS sequence"/>
</dbReference>
<sequence>MLDAEIAVKLLNRSLLSSGTMSSQYLDVLREGRLTFGHQIGRVMVDDLSNSYPLDLEMLTFSDGSRALRMCTEDGPGGWTDWTSLAPAQTETRSADMSRRADREVALRMQNC</sequence>
<accession>A0A4Y8MIW2</accession>
<evidence type="ECO:0000313" key="1">
    <source>
        <dbReference type="EMBL" id="TFE37387.1"/>
    </source>
</evidence>
<proteinExistence type="predicted"/>
<name>A0A4Y8MIW2_9BURK</name>
<dbReference type="RefSeq" id="WP_134465916.1">
    <property type="nucleotide sequence ID" value="NZ_JBHMFL010000022.1"/>
</dbReference>
<reference evidence="1 2" key="1">
    <citation type="submission" date="2019-03" db="EMBL/GenBank/DDBJ databases">
        <title>Complete Genome Sequence of Paraburkholderia dipogonis ICMP 19430T, a Nitrogen-fixing Symbiont of the South African Invasive Legume Dipogon lignosus in New Zealand.</title>
        <authorList>
            <person name="De Meyer S.E."/>
        </authorList>
    </citation>
    <scope>NUCLEOTIDE SEQUENCE [LARGE SCALE GENOMIC DNA]</scope>
    <source>
        <strain evidence="1 2">ICMP 19430</strain>
    </source>
</reference>
<dbReference type="GeneID" id="97309330"/>
<organism evidence="1 2">
    <name type="scientific">Paraburkholderia dipogonis</name>
    <dbReference type="NCBI Taxonomy" id="1211383"/>
    <lineage>
        <taxon>Bacteria</taxon>
        <taxon>Pseudomonadati</taxon>
        <taxon>Pseudomonadota</taxon>
        <taxon>Betaproteobacteria</taxon>
        <taxon>Burkholderiales</taxon>
        <taxon>Burkholderiaceae</taxon>
        <taxon>Paraburkholderia</taxon>
    </lineage>
</organism>
<gene>
    <name evidence="1" type="ORF">E2553_38540</name>
</gene>